<evidence type="ECO:0000256" key="10">
    <source>
        <dbReference type="RuleBase" id="RU361115"/>
    </source>
</evidence>
<evidence type="ECO:0000256" key="3">
    <source>
        <dbReference type="ARBA" id="ARBA00022679"/>
    </source>
</evidence>
<dbReference type="OrthoDB" id="10259681at2759"/>
<feature type="transmembrane region" description="Helical" evidence="10">
    <location>
        <begin position="268"/>
        <end position="288"/>
    </location>
</feature>
<keyword evidence="8 10" id="KW-0472">Membrane</keyword>
<dbReference type="Proteomes" id="UP000266188">
    <property type="component" value="Unassembled WGS sequence"/>
</dbReference>
<protein>
    <recommendedName>
        <fullName evidence="10">Elongation of fatty acids protein</fullName>
        <ecNumber evidence="10">2.3.1.-</ecNumber>
    </recommendedName>
</protein>
<dbReference type="GO" id="GO:0005789">
    <property type="term" value="C:endoplasmic reticulum membrane"/>
    <property type="evidence" value="ECO:0007669"/>
    <property type="project" value="TreeGrafter"/>
</dbReference>
<dbReference type="AlphaFoldDB" id="A0A3A2ZF54"/>
<sequence>MYDLNVASTYGPQTVRLGLPPASLLKFPPSELPITIPAPDVAEPTWKQPFNIPPTLYNQLLDVRVPITVASVYAVTVMILNRVNKSRDYKPYAFSHTKLFKLLVILHNVFLALYSAWTFAGMVLAFSGSLPGRGDPNGLVALTDALCKINGPRGYGNAATYNTTTDQWSLRNPAFKLADGIPDPADNSRLWNKGLAYFGWIFYISKFYEVVDTAIILAKGKKSSTLQTYHHAGAMMSIHAMMYTYYTVTALRIRVPTAIKRSLTTMQITQFVFGSSMAASYLFVSYTLPYTEKSQLSTTLPAAATAVQAVPFLKQIFGFAGESASKNTQKTASQISGISNQMNTCLDTTGQGFAVWLNVMYLLPLTYLFVRFFVRSYLYRKEPSTQRQTPMHAAEKAGLDALKGVSREIQKSVEMNGEASETATDDEAIAKAQAHQAKVHNQNASNGSPVKTRSATANQKKSAANGVKASESAGFSPVPSKKGAKRSAKEKSVEPPPSVPEAKGQNPFEVLDGKP</sequence>
<keyword evidence="6 10" id="KW-1133">Transmembrane helix</keyword>
<evidence type="ECO:0000313" key="12">
    <source>
        <dbReference type="EMBL" id="RJE21596.1"/>
    </source>
</evidence>
<feature type="transmembrane region" description="Helical" evidence="10">
    <location>
        <begin position="102"/>
        <end position="126"/>
    </location>
</feature>
<comment type="catalytic activity">
    <reaction evidence="10">
        <text>an acyl-CoA + malonyl-CoA + H(+) = a 3-oxoacyl-CoA + CO2 + CoA</text>
        <dbReference type="Rhea" id="RHEA:50252"/>
        <dbReference type="ChEBI" id="CHEBI:15378"/>
        <dbReference type="ChEBI" id="CHEBI:16526"/>
        <dbReference type="ChEBI" id="CHEBI:57287"/>
        <dbReference type="ChEBI" id="CHEBI:57384"/>
        <dbReference type="ChEBI" id="CHEBI:58342"/>
        <dbReference type="ChEBI" id="CHEBI:90726"/>
    </reaction>
    <physiologicalReaction direction="left-to-right" evidence="10">
        <dbReference type="Rhea" id="RHEA:50253"/>
    </physiologicalReaction>
</comment>
<evidence type="ECO:0000256" key="1">
    <source>
        <dbReference type="ARBA" id="ARBA00004141"/>
    </source>
</evidence>
<feature type="compositionally biased region" description="Polar residues" evidence="11">
    <location>
        <begin position="439"/>
        <end position="462"/>
    </location>
</feature>
<keyword evidence="7 10" id="KW-0443">Lipid metabolism</keyword>
<feature type="region of interest" description="Disordered" evidence="11">
    <location>
        <begin position="432"/>
        <end position="515"/>
    </location>
</feature>
<dbReference type="GO" id="GO:0042761">
    <property type="term" value="P:very long-chain fatty acid biosynthetic process"/>
    <property type="evidence" value="ECO:0007669"/>
    <property type="project" value="TreeGrafter"/>
</dbReference>
<dbReference type="GO" id="GO:0030148">
    <property type="term" value="P:sphingolipid biosynthetic process"/>
    <property type="evidence" value="ECO:0007669"/>
    <property type="project" value="TreeGrafter"/>
</dbReference>
<comment type="similarity">
    <text evidence="10">Belongs to the ELO family.</text>
</comment>
<dbReference type="InterPro" id="IPR002076">
    <property type="entry name" value="ELO_fam"/>
</dbReference>
<evidence type="ECO:0000256" key="8">
    <source>
        <dbReference type="ARBA" id="ARBA00023136"/>
    </source>
</evidence>
<reference evidence="13" key="1">
    <citation type="submission" date="2017-02" db="EMBL/GenBank/DDBJ databases">
        <authorList>
            <person name="Tafer H."/>
            <person name="Lopandic K."/>
        </authorList>
    </citation>
    <scope>NUCLEOTIDE SEQUENCE [LARGE SCALE GENOMIC DNA]</scope>
    <source>
        <strain evidence="13">CBS 366.77</strain>
    </source>
</reference>
<organism evidence="12 13">
    <name type="scientific">Aspergillus sclerotialis</name>
    <dbReference type="NCBI Taxonomy" id="2070753"/>
    <lineage>
        <taxon>Eukaryota</taxon>
        <taxon>Fungi</taxon>
        <taxon>Dikarya</taxon>
        <taxon>Ascomycota</taxon>
        <taxon>Pezizomycotina</taxon>
        <taxon>Eurotiomycetes</taxon>
        <taxon>Eurotiomycetidae</taxon>
        <taxon>Eurotiales</taxon>
        <taxon>Aspergillaceae</taxon>
        <taxon>Aspergillus</taxon>
        <taxon>Aspergillus subgen. Polypaecilum</taxon>
    </lineage>
</organism>
<proteinExistence type="inferred from homology"/>
<dbReference type="EMBL" id="MVGC01000217">
    <property type="protein sequence ID" value="RJE21596.1"/>
    <property type="molecule type" value="Genomic_DNA"/>
</dbReference>
<evidence type="ECO:0000256" key="5">
    <source>
        <dbReference type="ARBA" id="ARBA00022832"/>
    </source>
</evidence>
<dbReference type="STRING" id="2070753.A0A3A2ZF54"/>
<evidence type="ECO:0000256" key="11">
    <source>
        <dbReference type="SAM" id="MobiDB-lite"/>
    </source>
</evidence>
<dbReference type="Pfam" id="PF01151">
    <property type="entry name" value="ELO"/>
    <property type="match status" value="2"/>
</dbReference>
<evidence type="ECO:0000256" key="2">
    <source>
        <dbReference type="ARBA" id="ARBA00022516"/>
    </source>
</evidence>
<dbReference type="EC" id="2.3.1.-" evidence="10"/>
<keyword evidence="2 10" id="KW-0444">Lipid biosynthesis</keyword>
<keyword evidence="5 10" id="KW-0276">Fatty acid metabolism</keyword>
<dbReference type="GO" id="GO:0009922">
    <property type="term" value="F:fatty acid elongase activity"/>
    <property type="evidence" value="ECO:0007669"/>
    <property type="project" value="InterPro"/>
</dbReference>
<keyword evidence="4 10" id="KW-0812">Transmembrane</keyword>
<keyword evidence="9 10" id="KW-0275">Fatty acid biosynthesis</keyword>
<keyword evidence="3 10" id="KW-0808">Transferase</keyword>
<comment type="subcellular location">
    <subcellularLocation>
        <location evidence="1">Membrane</location>
        <topology evidence="1">Multi-pass membrane protein</topology>
    </subcellularLocation>
</comment>
<name>A0A3A2ZF54_9EURO</name>
<evidence type="ECO:0000313" key="13">
    <source>
        <dbReference type="Proteomes" id="UP000266188"/>
    </source>
</evidence>
<dbReference type="GO" id="GO:0034626">
    <property type="term" value="P:fatty acid elongation, polyunsaturated fatty acid"/>
    <property type="evidence" value="ECO:0007669"/>
    <property type="project" value="TreeGrafter"/>
</dbReference>
<evidence type="ECO:0000256" key="9">
    <source>
        <dbReference type="ARBA" id="ARBA00023160"/>
    </source>
</evidence>
<feature type="transmembrane region" description="Helical" evidence="10">
    <location>
        <begin position="353"/>
        <end position="374"/>
    </location>
</feature>
<dbReference type="GO" id="GO:0019367">
    <property type="term" value="P:fatty acid elongation, saturated fatty acid"/>
    <property type="evidence" value="ECO:0007669"/>
    <property type="project" value="TreeGrafter"/>
</dbReference>
<dbReference type="PANTHER" id="PTHR11157:SF169">
    <property type="entry name" value="ELONGATION OF FATTY ACIDS PROTEIN"/>
    <property type="match status" value="1"/>
</dbReference>
<evidence type="ECO:0000256" key="6">
    <source>
        <dbReference type="ARBA" id="ARBA00022989"/>
    </source>
</evidence>
<dbReference type="GO" id="GO:0034625">
    <property type="term" value="P:fatty acid elongation, monounsaturated fatty acid"/>
    <property type="evidence" value="ECO:0007669"/>
    <property type="project" value="TreeGrafter"/>
</dbReference>
<gene>
    <name evidence="12" type="ORF">PHISCL_06056</name>
</gene>
<feature type="transmembrane region" description="Helical" evidence="10">
    <location>
        <begin position="229"/>
        <end position="248"/>
    </location>
</feature>
<comment type="caution">
    <text evidence="12">The sequence shown here is derived from an EMBL/GenBank/DDBJ whole genome shotgun (WGS) entry which is preliminary data.</text>
</comment>
<evidence type="ECO:0000256" key="4">
    <source>
        <dbReference type="ARBA" id="ARBA00022692"/>
    </source>
</evidence>
<feature type="transmembrane region" description="Helical" evidence="10">
    <location>
        <begin position="63"/>
        <end position="81"/>
    </location>
</feature>
<evidence type="ECO:0000256" key="7">
    <source>
        <dbReference type="ARBA" id="ARBA00023098"/>
    </source>
</evidence>
<accession>A0A3A2ZF54</accession>
<dbReference type="PANTHER" id="PTHR11157">
    <property type="entry name" value="FATTY ACID ACYL TRANSFERASE-RELATED"/>
    <property type="match status" value="1"/>
</dbReference>
<keyword evidence="13" id="KW-1185">Reference proteome</keyword>